<proteinExistence type="inferred from homology"/>
<sequence length="76" mass="8313">MLAERNRYVFVVSAAATKGNIKEAVRATYGVSPVHVNIVNIPAKKIRVGRRAGIKKGYKKAIVQLPEGQKIDILPT</sequence>
<comment type="similarity">
    <text evidence="1">Belongs to the universal ribosomal protein uL23 family.</text>
</comment>
<dbReference type="AlphaFoldDB" id="A0A1G2R500"/>
<evidence type="ECO:0000256" key="1">
    <source>
        <dbReference type="ARBA" id="ARBA00006700"/>
    </source>
</evidence>
<dbReference type="GO" id="GO:1990904">
    <property type="term" value="C:ribonucleoprotein complex"/>
    <property type="evidence" value="ECO:0007669"/>
    <property type="project" value="UniProtKB-KW"/>
</dbReference>
<protein>
    <recommendedName>
        <fullName evidence="4">50S ribosomal protein L23</fullName>
    </recommendedName>
</protein>
<dbReference type="Pfam" id="PF00276">
    <property type="entry name" value="Ribosomal_L23"/>
    <property type="match status" value="1"/>
</dbReference>
<dbReference type="SUPFAM" id="SSF54189">
    <property type="entry name" value="Ribosomal proteins S24e, L23 and L15e"/>
    <property type="match status" value="1"/>
</dbReference>
<dbReference type="GO" id="GO:0003735">
    <property type="term" value="F:structural constituent of ribosome"/>
    <property type="evidence" value="ECO:0007669"/>
    <property type="project" value="InterPro"/>
</dbReference>
<dbReference type="InterPro" id="IPR013025">
    <property type="entry name" value="Ribosomal_uL23-like"/>
</dbReference>
<reference evidence="5 6" key="1">
    <citation type="journal article" date="2016" name="Nat. Commun.">
        <title>Thousands of microbial genomes shed light on interconnected biogeochemical processes in an aquifer system.</title>
        <authorList>
            <person name="Anantharaman K."/>
            <person name="Brown C.T."/>
            <person name="Hug L.A."/>
            <person name="Sharon I."/>
            <person name="Castelle C.J."/>
            <person name="Probst A.J."/>
            <person name="Thomas B.C."/>
            <person name="Singh A."/>
            <person name="Wilkins M.J."/>
            <person name="Karaoz U."/>
            <person name="Brodie E.L."/>
            <person name="Williams K.H."/>
            <person name="Hubbard S.S."/>
            <person name="Banfield J.F."/>
        </authorList>
    </citation>
    <scope>NUCLEOTIDE SEQUENCE [LARGE SCALE GENOMIC DNA]</scope>
</reference>
<gene>
    <name evidence="5" type="ORF">A3C04_04555</name>
</gene>
<dbReference type="Proteomes" id="UP000178092">
    <property type="component" value="Unassembled WGS sequence"/>
</dbReference>
<accession>A0A1G2R500</accession>
<keyword evidence="2 5" id="KW-0689">Ribosomal protein</keyword>
<evidence type="ECO:0000256" key="3">
    <source>
        <dbReference type="ARBA" id="ARBA00023274"/>
    </source>
</evidence>
<dbReference type="EMBL" id="MHTV01000001">
    <property type="protein sequence ID" value="OHA67935.1"/>
    <property type="molecule type" value="Genomic_DNA"/>
</dbReference>
<dbReference type="InterPro" id="IPR012678">
    <property type="entry name" value="Ribosomal_uL23/eL15/eS24_sf"/>
</dbReference>
<dbReference type="InterPro" id="IPR012677">
    <property type="entry name" value="Nucleotide-bd_a/b_plait_sf"/>
</dbReference>
<dbReference type="GO" id="GO:0006412">
    <property type="term" value="P:translation"/>
    <property type="evidence" value="ECO:0007669"/>
    <property type="project" value="InterPro"/>
</dbReference>
<evidence type="ECO:0000313" key="6">
    <source>
        <dbReference type="Proteomes" id="UP000178092"/>
    </source>
</evidence>
<name>A0A1G2R500_9BACT</name>
<comment type="caution">
    <text evidence="5">The sequence shown here is derived from an EMBL/GenBank/DDBJ whole genome shotgun (WGS) entry which is preliminary data.</text>
</comment>
<evidence type="ECO:0000256" key="2">
    <source>
        <dbReference type="ARBA" id="ARBA00022980"/>
    </source>
</evidence>
<evidence type="ECO:0000256" key="4">
    <source>
        <dbReference type="ARBA" id="ARBA00035481"/>
    </source>
</evidence>
<keyword evidence="3" id="KW-0687">Ribonucleoprotein</keyword>
<dbReference type="Gene3D" id="3.30.70.330">
    <property type="match status" value="1"/>
</dbReference>
<evidence type="ECO:0000313" key="5">
    <source>
        <dbReference type="EMBL" id="OHA67935.1"/>
    </source>
</evidence>
<organism evidence="5 6">
    <name type="scientific">Candidatus Wildermuthbacteria bacterium RIFCSPHIGHO2_02_FULL_45_25</name>
    <dbReference type="NCBI Taxonomy" id="1802450"/>
    <lineage>
        <taxon>Bacteria</taxon>
        <taxon>Candidatus Wildermuthiibacteriota</taxon>
    </lineage>
</organism>
<dbReference type="GO" id="GO:0005840">
    <property type="term" value="C:ribosome"/>
    <property type="evidence" value="ECO:0007669"/>
    <property type="project" value="UniProtKB-KW"/>
</dbReference>